<dbReference type="CDD" id="cd09392">
    <property type="entry name" value="LIM2_Lrg1p_like"/>
    <property type="match status" value="1"/>
</dbReference>
<dbReference type="GO" id="GO:0007165">
    <property type="term" value="P:signal transduction"/>
    <property type="evidence" value="ECO:0007669"/>
    <property type="project" value="InterPro"/>
</dbReference>
<dbReference type="GO" id="GO:0005737">
    <property type="term" value="C:cytoplasm"/>
    <property type="evidence" value="ECO:0007669"/>
    <property type="project" value="TreeGrafter"/>
</dbReference>
<organism evidence="9 10">
    <name type="scientific">Coemansia interrupta</name>
    <dbReference type="NCBI Taxonomy" id="1126814"/>
    <lineage>
        <taxon>Eukaryota</taxon>
        <taxon>Fungi</taxon>
        <taxon>Fungi incertae sedis</taxon>
        <taxon>Zoopagomycota</taxon>
        <taxon>Kickxellomycotina</taxon>
        <taxon>Kickxellomycetes</taxon>
        <taxon>Kickxellales</taxon>
        <taxon>Kickxellaceae</taxon>
        <taxon>Coemansia</taxon>
    </lineage>
</organism>
<dbReference type="GO" id="GO:0046872">
    <property type="term" value="F:metal ion binding"/>
    <property type="evidence" value="ECO:0007669"/>
    <property type="project" value="UniProtKB-KW"/>
</dbReference>
<sequence>MAESAQQPSDTDNRPTPAAMDHSIHKPLPVPPTASTNANANASAKTVDDPAPASNSAAPIALGPAATCSRCAQQIGDQWVPFGDTVSHPQCFCCETCGENVEEKYCDFEDSEGKHHLLCEKHYFERTNMLCAKCKEPLDSTYVHAMGRKYHPDHFTCTACPTVFGPEGTYYEHDSEAYCLYHYTYLVARKCAGCQQPIMKLFLQMSHKGVEEHWHPECYMIYKFWNVRICPSMYAGARGRVNKQLLKPQNAVSEQQIYQIWTVLSSFEESTAACISDMLLQVSGGHYLEGLRQAERFIMHVDVLFASIDDLEDELSHFDDSTGKYTCTLLFISLISDIGKVYVVCLQHTREPKLLCKKIVSFFSVLSHTQSNESNGLTQELLSLVTSLAHYLKVLTRVALKGALKAQTEYKCPSSIKALLSKLTETSDRQKWALFRLSYQETDIASDLCTACHSAVETECIEHMRRRKRWHLYCFTCSKCNGEIQHVYPQSAYDEVQGALFCPPCAKDHGISPGGFKFVSQLEQYSFLMRVALKRLYGLLKMKNAVENPQSARFRKGGDINIKEITAPESDTESKAATLSQDNANREFDAALAKFDQQPQLQLQPLTGQQTLGNDTMVPGGVNSQMAKLSLANDYDSTNSPASSEIMNAVTKAAVKEAKSDGNNVHVIEANADSAPPQVLADRRKPRVAHTTVHTMKARMENRQSTGDPTSPQSPQPQLPPMRRAPGQINTPQISVNALAAQASASQTAGAPSKPTKLRRLSDENNNLGSELKATSASAKNEAETVDKVKNMLSRPHTMRFGSDLNTAELFCAKHVAVARLTALLGGQSEFSQADLVTLIGAPKKTSASNMWSRLKTNLKKKDAGAGGIGGGGGGAGGGSGGKDRMRNATFGVPLETLIERQGVETDLGAHGKQRLQVPQFFEQMIKTLSTMDLAVEGIFRKNGNIRRLREVTDAVDKDYSRVDLKKDTPVQIAALLKKFLRELPDPLIPFRMRRLFLAIAAVQPQRERMEAFRYAVILMPQTNRDMLNVLMTFLNWAATFSYVDEQTGSKMDVLNLATVITPNILYADVKEPTRGDDTFSYEACGVVQQFMEAGEYLWMLPDAVIAFLRDNSTEFVDGTSELNTKELLKRCDRQIQVGFAGVGGGGPSQLMANGGGAATAASGAAAATAATTES</sequence>
<dbReference type="InterPro" id="IPR001781">
    <property type="entry name" value="Znf_LIM"/>
</dbReference>
<evidence type="ECO:0000256" key="6">
    <source>
        <dbReference type="SAM" id="MobiDB-lite"/>
    </source>
</evidence>
<dbReference type="AlphaFoldDB" id="A0A9W8HSC6"/>
<dbReference type="PROSITE" id="PS00478">
    <property type="entry name" value="LIM_DOMAIN_1"/>
    <property type="match status" value="1"/>
</dbReference>
<dbReference type="SMART" id="SM00132">
    <property type="entry name" value="LIM"/>
    <property type="match status" value="3"/>
</dbReference>
<feature type="domain" description="LIM zinc-binding" evidence="7">
    <location>
        <begin position="447"/>
        <end position="512"/>
    </location>
</feature>
<dbReference type="OrthoDB" id="20689at2759"/>
<comment type="caution">
    <text evidence="9">The sequence shown here is derived from an EMBL/GenBank/DDBJ whole genome shotgun (WGS) entry which is preliminary data.</text>
</comment>
<feature type="compositionally biased region" description="Low complexity" evidence="6">
    <location>
        <begin position="33"/>
        <end position="55"/>
    </location>
</feature>
<dbReference type="SUPFAM" id="SSF57716">
    <property type="entry name" value="Glucocorticoid receptor-like (DNA-binding domain)"/>
    <property type="match status" value="2"/>
</dbReference>
<dbReference type="InterPro" id="IPR008936">
    <property type="entry name" value="Rho_GTPase_activation_prot"/>
</dbReference>
<proteinExistence type="predicted"/>
<evidence type="ECO:0000256" key="2">
    <source>
        <dbReference type="ARBA" id="ARBA00022723"/>
    </source>
</evidence>
<feature type="region of interest" description="Disordered" evidence="6">
    <location>
        <begin position="683"/>
        <end position="762"/>
    </location>
</feature>
<dbReference type="PANTHER" id="PTHR14963:SF1">
    <property type="entry name" value="RHO GTPASE-ACTIVATING PROTEIN CONUNDRUM"/>
    <property type="match status" value="1"/>
</dbReference>
<feature type="compositionally biased region" description="Polar residues" evidence="6">
    <location>
        <begin position="1"/>
        <end position="10"/>
    </location>
</feature>
<dbReference type="GO" id="GO:0005096">
    <property type="term" value="F:GTPase activator activity"/>
    <property type="evidence" value="ECO:0007669"/>
    <property type="project" value="UniProtKB-KW"/>
</dbReference>
<dbReference type="Gene3D" id="1.10.555.10">
    <property type="entry name" value="Rho GTPase activation protein"/>
    <property type="match status" value="1"/>
</dbReference>
<evidence type="ECO:0000313" key="10">
    <source>
        <dbReference type="Proteomes" id="UP001140172"/>
    </source>
</evidence>
<gene>
    <name evidence="9" type="primary">rga1</name>
    <name evidence="9" type="ORF">GGI15_000840</name>
</gene>
<dbReference type="SUPFAM" id="SSF48350">
    <property type="entry name" value="GTPase activation domain, GAP"/>
    <property type="match status" value="1"/>
</dbReference>
<dbReference type="GO" id="GO:0030833">
    <property type="term" value="P:regulation of actin filament polymerization"/>
    <property type="evidence" value="ECO:0007669"/>
    <property type="project" value="TreeGrafter"/>
</dbReference>
<feature type="domain" description="Rho-GAP" evidence="8">
    <location>
        <begin position="893"/>
        <end position="1099"/>
    </location>
</feature>
<evidence type="ECO:0000256" key="4">
    <source>
        <dbReference type="ARBA" id="ARBA00023038"/>
    </source>
</evidence>
<feature type="domain" description="LIM zinc-binding" evidence="7">
    <location>
        <begin position="129"/>
        <end position="189"/>
    </location>
</feature>
<dbReference type="Pfam" id="PF00412">
    <property type="entry name" value="LIM"/>
    <property type="match status" value="2"/>
</dbReference>
<dbReference type="PROSITE" id="PS50023">
    <property type="entry name" value="LIM_DOMAIN_2"/>
    <property type="match status" value="2"/>
</dbReference>
<feature type="compositionally biased region" description="Low complexity" evidence="6">
    <location>
        <begin position="738"/>
        <end position="751"/>
    </location>
</feature>
<evidence type="ECO:0000313" key="9">
    <source>
        <dbReference type="EMBL" id="KAJ2787290.1"/>
    </source>
</evidence>
<keyword evidence="10" id="KW-1185">Reference proteome</keyword>
<keyword evidence="2 5" id="KW-0479">Metal-binding</keyword>
<keyword evidence="1" id="KW-0343">GTPase activation</keyword>
<name>A0A9W8HSC6_9FUNG</name>
<feature type="region of interest" description="Disordered" evidence="6">
    <location>
        <begin position="1"/>
        <end position="55"/>
    </location>
</feature>
<dbReference type="PANTHER" id="PTHR14963">
    <property type="entry name" value="RHO GTPASE ACTIVATING PROTEIN 18,19-RELATED"/>
    <property type="match status" value="1"/>
</dbReference>
<dbReference type="Gene3D" id="2.10.110.10">
    <property type="entry name" value="Cysteine Rich Protein"/>
    <property type="match status" value="3"/>
</dbReference>
<protein>
    <submittedName>
        <fullName evidence="9">Rho-type GTPase activating protein Rga1</fullName>
    </submittedName>
</protein>
<keyword evidence="3 5" id="KW-0862">Zinc</keyword>
<dbReference type="Proteomes" id="UP001140172">
    <property type="component" value="Unassembled WGS sequence"/>
</dbReference>
<dbReference type="GO" id="GO:0051056">
    <property type="term" value="P:regulation of small GTPase mediated signal transduction"/>
    <property type="evidence" value="ECO:0007669"/>
    <property type="project" value="TreeGrafter"/>
</dbReference>
<dbReference type="InterPro" id="IPR000198">
    <property type="entry name" value="RhoGAP_dom"/>
</dbReference>
<evidence type="ECO:0000259" key="7">
    <source>
        <dbReference type="PROSITE" id="PS50023"/>
    </source>
</evidence>
<evidence type="ECO:0000256" key="3">
    <source>
        <dbReference type="ARBA" id="ARBA00022833"/>
    </source>
</evidence>
<dbReference type="EMBL" id="JANBUM010000027">
    <property type="protein sequence ID" value="KAJ2787290.1"/>
    <property type="molecule type" value="Genomic_DNA"/>
</dbReference>
<keyword evidence="4 5" id="KW-0440">LIM domain</keyword>
<reference evidence="9" key="1">
    <citation type="submission" date="2022-07" db="EMBL/GenBank/DDBJ databases">
        <title>Phylogenomic reconstructions and comparative analyses of Kickxellomycotina fungi.</title>
        <authorList>
            <person name="Reynolds N.K."/>
            <person name="Stajich J.E."/>
            <person name="Barry K."/>
            <person name="Grigoriev I.V."/>
            <person name="Crous P."/>
            <person name="Smith M.E."/>
        </authorList>
    </citation>
    <scope>NUCLEOTIDE SEQUENCE</scope>
    <source>
        <strain evidence="9">BCRC 34489</strain>
    </source>
</reference>
<dbReference type="Pfam" id="PF00620">
    <property type="entry name" value="RhoGAP"/>
    <property type="match status" value="1"/>
</dbReference>
<accession>A0A9W8HSC6</accession>
<dbReference type="PROSITE" id="PS50238">
    <property type="entry name" value="RHOGAP"/>
    <property type="match status" value="1"/>
</dbReference>
<evidence type="ECO:0000256" key="1">
    <source>
        <dbReference type="ARBA" id="ARBA00022468"/>
    </source>
</evidence>
<dbReference type="FunFam" id="2.10.110.10:FF:000009">
    <property type="entry name" value="Paxillin isoform 1"/>
    <property type="match status" value="1"/>
</dbReference>
<evidence type="ECO:0000259" key="8">
    <source>
        <dbReference type="PROSITE" id="PS50238"/>
    </source>
</evidence>
<evidence type="ECO:0000256" key="5">
    <source>
        <dbReference type="PROSITE-ProRule" id="PRU00125"/>
    </source>
</evidence>
<dbReference type="SMART" id="SM00324">
    <property type="entry name" value="RhoGAP"/>
    <property type="match status" value="1"/>
</dbReference>